<feature type="transmembrane region" description="Helical" evidence="2">
    <location>
        <begin position="7"/>
        <end position="24"/>
    </location>
</feature>
<name>A0A974NE81_9GAMM</name>
<feature type="region of interest" description="Disordered" evidence="1">
    <location>
        <begin position="246"/>
        <end position="266"/>
    </location>
</feature>
<evidence type="ECO:0000256" key="2">
    <source>
        <dbReference type="SAM" id="Phobius"/>
    </source>
</evidence>
<dbReference type="RefSeq" id="WP_201091047.1">
    <property type="nucleotide sequence ID" value="NZ_CP067393.1"/>
</dbReference>
<keyword evidence="4" id="KW-1185">Reference proteome</keyword>
<keyword evidence="2" id="KW-0472">Membrane</keyword>
<dbReference type="Gene3D" id="2.50.20.10">
    <property type="entry name" value="Lipoprotein localisation LolA/LolB/LppX"/>
    <property type="match status" value="1"/>
</dbReference>
<evidence type="ECO:0008006" key="5">
    <source>
        <dbReference type="Google" id="ProtNLM"/>
    </source>
</evidence>
<evidence type="ECO:0000313" key="4">
    <source>
        <dbReference type="Proteomes" id="UP000595278"/>
    </source>
</evidence>
<reference evidence="3 4" key="1">
    <citation type="submission" date="2021-01" db="EMBL/GenBank/DDBJ databases">
        <title>Entomomonas sp. F2A isolated from a house cricket (Acheta domesticus).</title>
        <authorList>
            <person name="Spergser J."/>
            <person name="Busse H.-J."/>
        </authorList>
    </citation>
    <scope>NUCLEOTIDE SEQUENCE [LARGE SCALE GENOMIC DNA]</scope>
    <source>
        <strain evidence="3 4">F2A</strain>
    </source>
</reference>
<sequence>MNIKYNILNSIIITMAMAATVAYANPKSCNTADIIQKIEQRVDSITDYRVTIVSAVNEQKPAEMTLYGKRPDLLKAVMQLSETDKLTIVYDKQYQWIEEGNMVYQVNLSKSERRTAERPFDTDYSLAGGLLSGEDYVGTIKTMLTIYNLKASCQANTITLIGDLDIPKFTEYTKSRNITAPLEEFVEQFAKTLKKATIKVDKNNYLVTSYHLVGTDKFNVQFNNYDFSSLSAEQLSYKIPEGIKPIDITPGAPQSEPVPATDGESN</sequence>
<evidence type="ECO:0000256" key="1">
    <source>
        <dbReference type="SAM" id="MobiDB-lite"/>
    </source>
</evidence>
<organism evidence="3 4">
    <name type="scientific">Entomomonas asaccharolytica</name>
    <dbReference type="NCBI Taxonomy" id="2785331"/>
    <lineage>
        <taxon>Bacteria</taxon>
        <taxon>Pseudomonadati</taxon>
        <taxon>Pseudomonadota</taxon>
        <taxon>Gammaproteobacteria</taxon>
        <taxon>Pseudomonadales</taxon>
        <taxon>Pseudomonadaceae</taxon>
        <taxon>Entomomonas</taxon>
    </lineage>
</organism>
<evidence type="ECO:0000313" key="3">
    <source>
        <dbReference type="EMBL" id="QQP84991.1"/>
    </source>
</evidence>
<accession>A0A974NE81</accession>
<gene>
    <name evidence="3" type="ORF">JHT90_11410</name>
</gene>
<dbReference type="AlphaFoldDB" id="A0A974NE81"/>
<protein>
    <recommendedName>
        <fullName evidence="5">DUF4292 domain-containing protein</fullName>
    </recommendedName>
</protein>
<dbReference type="Proteomes" id="UP000595278">
    <property type="component" value="Chromosome"/>
</dbReference>
<keyword evidence="2" id="KW-1133">Transmembrane helix</keyword>
<dbReference type="KEGG" id="eaz:JHT90_11410"/>
<proteinExistence type="predicted"/>
<dbReference type="EMBL" id="CP067393">
    <property type="protein sequence ID" value="QQP84991.1"/>
    <property type="molecule type" value="Genomic_DNA"/>
</dbReference>
<keyword evidence="2" id="KW-0812">Transmembrane</keyword>